<feature type="region of interest" description="Disordered" evidence="8">
    <location>
        <begin position="350"/>
        <end position="378"/>
    </location>
</feature>
<dbReference type="PANTHER" id="PTHR39342:SF1">
    <property type="entry name" value="UPF0283 MEMBRANE PROTEIN YCJF"/>
    <property type="match status" value="1"/>
</dbReference>
<dbReference type="OrthoDB" id="9816060at2"/>
<keyword evidence="4" id="KW-0997">Cell inner membrane</keyword>
<dbReference type="Proteomes" id="UP000050497">
    <property type="component" value="Unassembled WGS sequence"/>
</dbReference>
<feature type="transmembrane region" description="Helical" evidence="9">
    <location>
        <begin position="115"/>
        <end position="136"/>
    </location>
</feature>
<accession>A0A0P7YAN0</accession>
<evidence type="ECO:0000256" key="5">
    <source>
        <dbReference type="ARBA" id="ARBA00022692"/>
    </source>
</evidence>
<dbReference type="AlphaFoldDB" id="A0A0P7YAN0"/>
<name>A0A0P7YAN0_9HYPH</name>
<dbReference type="InterPro" id="IPR006507">
    <property type="entry name" value="UPF0283"/>
</dbReference>
<organism evidence="10 12">
    <name type="scientific">Saliniramus fredricksonii</name>
    <dbReference type="NCBI Taxonomy" id="1653334"/>
    <lineage>
        <taxon>Bacteria</taxon>
        <taxon>Pseudomonadati</taxon>
        <taxon>Pseudomonadota</taxon>
        <taxon>Alphaproteobacteria</taxon>
        <taxon>Hyphomicrobiales</taxon>
        <taxon>Salinarimonadaceae</taxon>
        <taxon>Saliniramus</taxon>
    </lineage>
</organism>
<dbReference type="Proteomes" id="UP000182800">
    <property type="component" value="Unassembled WGS sequence"/>
</dbReference>
<keyword evidence="13" id="KW-1185">Reference proteome</keyword>
<dbReference type="NCBIfam" id="TIGR01620">
    <property type="entry name" value="hyp_HI0043"/>
    <property type="match status" value="1"/>
</dbReference>
<evidence type="ECO:0000313" key="10">
    <source>
        <dbReference type="EMBL" id="KPQ11107.1"/>
    </source>
</evidence>
<evidence type="ECO:0000256" key="1">
    <source>
        <dbReference type="ARBA" id="ARBA00004429"/>
    </source>
</evidence>
<keyword evidence="6 9" id="KW-1133">Transmembrane helix</keyword>
<dbReference type="STRING" id="1653334.GA0071312_0095"/>
<reference evidence="10 12" key="1">
    <citation type="submission" date="2015-09" db="EMBL/GenBank/DDBJ databases">
        <title>Identification and resolution of microdiversity through metagenomic sequencing of parallel consortia.</title>
        <authorList>
            <person name="Nelson W.C."/>
            <person name="Romine M.F."/>
            <person name="Lindemann S.R."/>
        </authorList>
    </citation>
    <scope>NUCLEOTIDE SEQUENCE [LARGE SCALE GENOMIC DNA]</scope>
    <source>
        <strain evidence="10">HL-109</strain>
    </source>
</reference>
<evidence type="ECO:0000256" key="8">
    <source>
        <dbReference type="SAM" id="MobiDB-lite"/>
    </source>
</evidence>
<evidence type="ECO:0000256" key="9">
    <source>
        <dbReference type="SAM" id="Phobius"/>
    </source>
</evidence>
<keyword evidence="7 9" id="KW-0472">Membrane</keyword>
<dbReference type="RefSeq" id="WP_074443177.1">
    <property type="nucleotide sequence ID" value="NZ_FMBM01000001.1"/>
</dbReference>
<feature type="region of interest" description="Disordered" evidence="8">
    <location>
        <begin position="1"/>
        <end position="74"/>
    </location>
</feature>
<dbReference type="Pfam" id="PF05128">
    <property type="entry name" value="DUF697"/>
    <property type="match status" value="1"/>
</dbReference>
<keyword evidence="3" id="KW-1003">Cell membrane</keyword>
<dbReference type="InterPro" id="IPR021147">
    <property type="entry name" value="DUF697"/>
</dbReference>
<feature type="transmembrane region" description="Helical" evidence="9">
    <location>
        <begin position="80"/>
        <end position="100"/>
    </location>
</feature>
<comment type="caution">
    <text evidence="10">The sequence shown here is derived from an EMBL/GenBank/DDBJ whole genome shotgun (WGS) entry which is preliminary data.</text>
</comment>
<dbReference type="GO" id="GO:0005886">
    <property type="term" value="C:plasma membrane"/>
    <property type="evidence" value="ECO:0007669"/>
    <property type="project" value="UniProtKB-SubCell"/>
</dbReference>
<keyword evidence="5 9" id="KW-0812">Transmembrane</keyword>
<protein>
    <submittedName>
        <fullName evidence="10 11">Membrane protein</fullName>
    </submittedName>
</protein>
<reference evidence="11 13" key="2">
    <citation type="submission" date="2016-08" db="EMBL/GenBank/DDBJ databases">
        <authorList>
            <person name="Varghese N."/>
            <person name="Submissions Spin"/>
        </authorList>
    </citation>
    <scope>NUCLEOTIDE SEQUENCE [LARGE SCALE GENOMIC DNA]</scope>
    <source>
        <strain evidence="11 13">HL-109</strain>
    </source>
</reference>
<evidence type="ECO:0000313" key="13">
    <source>
        <dbReference type="Proteomes" id="UP000182800"/>
    </source>
</evidence>
<comment type="subcellular location">
    <subcellularLocation>
        <location evidence="1">Cell inner membrane</location>
        <topology evidence="1">Multi-pass membrane protein</topology>
    </subcellularLocation>
</comment>
<feature type="compositionally biased region" description="Basic and acidic residues" evidence="8">
    <location>
        <begin position="58"/>
        <end position="74"/>
    </location>
</feature>
<evidence type="ECO:0000256" key="6">
    <source>
        <dbReference type="ARBA" id="ARBA00022989"/>
    </source>
</evidence>
<evidence type="ECO:0000256" key="4">
    <source>
        <dbReference type="ARBA" id="ARBA00022519"/>
    </source>
</evidence>
<evidence type="ECO:0000256" key="3">
    <source>
        <dbReference type="ARBA" id="ARBA00022475"/>
    </source>
</evidence>
<evidence type="ECO:0000256" key="7">
    <source>
        <dbReference type="ARBA" id="ARBA00023136"/>
    </source>
</evidence>
<evidence type="ECO:0000313" key="12">
    <source>
        <dbReference type="Proteomes" id="UP000050497"/>
    </source>
</evidence>
<proteinExistence type="inferred from homology"/>
<evidence type="ECO:0000313" key="11">
    <source>
        <dbReference type="EMBL" id="SCC78120.1"/>
    </source>
</evidence>
<gene>
    <name evidence="10" type="primary">ycjF</name>
    <name evidence="11" type="ORF">GA0071312_0095</name>
    <name evidence="10" type="ORF">HLUCCO17_08185</name>
</gene>
<dbReference type="EMBL" id="LJSX01000010">
    <property type="protein sequence ID" value="KPQ11107.1"/>
    <property type="molecule type" value="Genomic_DNA"/>
</dbReference>
<dbReference type="PANTHER" id="PTHR39342">
    <property type="entry name" value="UPF0283 MEMBRANE PROTEIN YCJF"/>
    <property type="match status" value="1"/>
</dbReference>
<dbReference type="PATRIC" id="fig|1653334.4.peg.2718"/>
<dbReference type="EMBL" id="FMBM01000001">
    <property type="protein sequence ID" value="SCC78120.1"/>
    <property type="molecule type" value="Genomic_DNA"/>
</dbReference>
<sequence>MSGQSPKGPKAPQGPQATKGPKAWRFDDPKVAIDEGEASADTGSKPGRDGRGGVQITREPDTIDDRVEAREPEAAPRRHIAWGSLLSGSLLALVMLGVGIGVEGLIRALFARTPWLGWMAAGIAALAGLALAAICLREVIGVLRARRIAHLRSEAARVLAEDDAAGARVLADALVAFHAKRPSTARGREEVARLSDTILEAQDRLVITERALLTEADRAARQAVAQAARRVSVVTAVSPRALIDIAFVVYAAIRLLRRIAGIYGGRPGFLGGLHLARAAIDHLAVTGGVAMGDDMVQQIVGHGLAARLSTRLGEGVVNGAMTARFGLAAIAVCRPMPFIGARPPRFSDVAGDLVGRGGGARESAGENGPEDAAPQPRD</sequence>
<feature type="compositionally biased region" description="Basic and acidic residues" evidence="8">
    <location>
        <begin position="24"/>
        <end position="33"/>
    </location>
</feature>
<evidence type="ECO:0000256" key="2">
    <source>
        <dbReference type="ARBA" id="ARBA00008255"/>
    </source>
</evidence>
<comment type="similarity">
    <text evidence="2">Belongs to the UPF0283 family.</text>
</comment>